<feature type="domain" description="Secretion system C-terminal sorting" evidence="1">
    <location>
        <begin position="1"/>
        <end position="73"/>
    </location>
</feature>
<dbReference type="EMBL" id="VSSQ01000841">
    <property type="protein sequence ID" value="MPM02046.1"/>
    <property type="molecule type" value="Genomic_DNA"/>
</dbReference>
<gene>
    <name evidence="2" type="ORF">SDC9_48291</name>
</gene>
<dbReference type="Pfam" id="PF18962">
    <property type="entry name" value="Por_Secre_tail"/>
    <property type="match status" value="1"/>
</dbReference>
<dbReference type="NCBIfam" id="TIGR04183">
    <property type="entry name" value="Por_Secre_tail"/>
    <property type="match status" value="1"/>
</dbReference>
<organism evidence="2">
    <name type="scientific">bioreactor metagenome</name>
    <dbReference type="NCBI Taxonomy" id="1076179"/>
    <lineage>
        <taxon>unclassified sequences</taxon>
        <taxon>metagenomes</taxon>
        <taxon>ecological metagenomes</taxon>
    </lineage>
</organism>
<sequence>MYPNPVKTDNILNIVLPPDVQGHMRITDINGRILFSDEVEYSQQPIQLKAASDLFNPGVYFISVVTGSSVYSGRFLVQ</sequence>
<proteinExistence type="predicted"/>
<evidence type="ECO:0000313" key="2">
    <source>
        <dbReference type="EMBL" id="MPM02046.1"/>
    </source>
</evidence>
<reference evidence="2" key="1">
    <citation type="submission" date="2019-08" db="EMBL/GenBank/DDBJ databases">
        <authorList>
            <person name="Kucharzyk K."/>
            <person name="Murdoch R.W."/>
            <person name="Higgins S."/>
            <person name="Loffler F."/>
        </authorList>
    </citation>
    <scope>NUCLEOTIDE SEQUENCE</scope>
</reference>
<name>A0A644WDW7_9ZZZZ</name>
<dbReference type="AlphaFoldDB" id="A0A644WDW7"/>
<comment type="caution">
    <text evidence="2">The sequence shown here is derived from an EMBL/GenBank/DDBJ whole genome shotgun (WGS) entry which is preliminary data.</text>
</comment>
<protein>
    <recommendedName>
        <fullName evidence="1">Secretion system C-terminal sorting domain-containing protein</fullName>
    </recommendedName>
</protein>
<accession>A0A644WDW7</accession>
<dbReference type="InterPro" id="IPR026444">
    <property type="entry name" value="Secre_tail"/>
</dbReference>
<evidence type="ECO:0000259" key="1">
    <source>
        <dbReference type="Pfam" id="PF18962"/>
    </source>
</evidence>